<keyword evidence="2" id="KW-1133">Transmembrane helix</keyword>
<dbReference type="OrthoDB" id="3731736at2"/>
<protein>
    <submittedName>
        <fullName evidence="3">Uncharacterized protein</fullName>
    </submittedName>
</protein>
<dbReference type="AlphaFoldDB" id="A0A4Q2EGL4"/>
<accession>A0A4Q2EGL4</accession>
<gene>
    <name evidence="3" type="ORF">C1706_11105</name>
</gene>
<evidence type="ECO:0000313" key="4">
    <source>
        <dbReference type="Proteomes" id="UP000290624"/>
    </source>
</evidence>
<feature type="transmembrane region" description="Helical" evidence="2">
    <location>
        <begin position="44"/>
        <end position="67"/>
    </location>
</feature>
<keyword evidence="4" id="KW-1185">Reference proteome</keyword>
<dbReference type="EMBL" id="PPCV01000007">
    <property type="protein sequence ID" value="RXW31692.1"/>
    <property type="molecule type" value="Genomic_DNA"/>
</dbReference>
<feature type="transmembrane region" description="Helical" evidence="2">
    <location>
        <begin position="95"/>
        <end position="118"/>
    </location>
</feature>
<sequence length="200" mass="21228">MSTELAASPPHPAPEADIPSVQTPPAPDVRVHPVTGEPRRPWSIWASVSLAYLAVAVVTGGMLVAFWQSKTVQTFAQATWLNGVVETEPGSLVRIAMVTALFAVTLAVGAGAIIVGYYGWKGYGWARVAGFVALGVGLLTLIGNGWMIASLFPLALAVAALWLPVSRAYCDAWHARRHPVVVALPDQGPIHYGPLPRYLA</sequence>
<feature type="region of interest" description="Disordered" evidence="1">
    <location>
        <begin position="1"/>
        <end position="33"/>
    </location>
</feature>
<keyword evidence="2" id="KW-0812">Transmembrane</keyword>
<name>A0A4Q2EGL4_9ACTN</name>
<keyword evidence="2" id="KW-0472">Membrane</keyword>
<dbReference type="Proteomes" id="UP000290624">
    <property type="component" value="Unassembled WGS sequence"/>
</dbReference>
<feature type="transmembrane region" description="Helical" evidence="2">
    <location>
        <begin position="125"/>
        <end position="142"/>
    </location>
</feature>
<comment type="caution">
    <text evidence="3">The sequence shown here is derived from an EMBL/GenBank/DDBJ whole genome shotgun (WGS) entry which is preliminary data.</text>
</comment>
<evidence type="ECO:0000256" key="1">
    <source>
        <dbReference type="SAM" id="MobiDB-lite"/>
    </source>
</evidence>
<feature type="transmembrane region" description="Helical" evidence="2">
    <location>
        <begin position="148"/>
        <end position="169"/>
    </location>
</feature>
<evidence type="ECO:0000313" key="3">
    <source>
        <dbReference type="EMBL" id="RXW31692.1"/>
    </source>
</evidence>
<evidence type="ECO:0000256" key="2">
    <source>
        <dbReference type="SAM" id="Phobius"/>
    </source>
</evidence>
<proteinExistence type="predicted"/>
<dbReference type="RefSeq" id="WP_129459298.1">
    <property type="nucleotide sequence ID" value="NZ_PPCV01000007.1"/>
</dbReference>
<reference evidence="3 4" key="1">
    <citation type="submission" date="2018-01" db="EMBL/GenBank/DDBJ databases">
        <title>Lactibacter flavus gen. nov., sp. nov., a novel bacterium of the family Propionibacteriaceae isolated from raw milk and dairy products.</title>
        <authorList>
            <person name="Wenning M."/>
            <person name="Breitenwieser F."/>
            <person name="Huptas C."/>
            <person name="von Neubeck M."/>
            <person name="Busse H.-J."/>
            <person name="Scherer S."/>
        </authorList>
    </citation>
    <scope>NUCLEOTIDE SEQUENCE [LARGE SCALE GENOMIC DNA]</scope>
    <source>
        <strain evidence="3 4">VG341</strain>
    </source>
</reference>
<organism evidence="3 4">
    <name type="scientific">Propioniciclava flava</name>
    <dbReference type="NCBI Taxonomy" id="2072026"/>
    <lineage>
        <taxon>Bacteria</taxon>
        <taxon>Bacillati</taxon>
        <taxon>Actinomycetota</taxon>
        <taxon>Actinomycetes</taxon>
        <taxon>Propionibacteriales</taxon>
        <taxon>Propionibacteriaceae</taxon>
        <taxon>Propioniciclava</taxon>
    </lineage>
</organism>